<sequence>MPPQKRDFELTKDSPGCESISEPYRSSKLNSDVATNSQYGISKTDGTETWNDFERLRLLYNPLTSREACYPQYNSEGKAHSQQGSPSYGLFASITSKSCINSVQNVDTSGLDGRDEIIKFRDEKSPEKDISSPPMNTSAASIGSKNCRAPALLLLDEDLWGKFHSQQNEMIITKSGRCLFPCLRFKAVNLDPEALYTIRLDFEMTDPRRFRFSNGEWTPIHQLSRIGDSSDEGIATSTILSRESYTHPSIWQTGCDWMKSPISFAKVKLSNNSSDLSTKRQKRESRRSDSNNESSHLFHVLSFHKYHPRVHLIQRSRHSNSVLSSKCFTFDRTSFIAVTHYQNYRVNDLKKGFNPHAKGFRNKTGRSQSGYKRLSQSRQNQNLSSSGSLKAPQAQKQPRRDPDSSECESDLSDGDDSDSEESDIDGECDETSKDALVVSKKITKASMKRIESSRRVSNRSRQSDKNSRSIITITIAKSSERTSVCNFTQQSSKTADASCEDANRNSSPPASRVAGPVACASRFRSVRSQGSKSTHFPLRQHEVASAKQSYRVEERSDWGSCPSLMADQFHHLQEIMANANPMHFDLVNNPSIPSEAMPFPLDMDTNLDSRHRDLSGLPTDMTGSMNEDLNHSNSSILPVVAPAQPAPISWYQQFLLWGQPSANIPMMQSDSTIINTSTQEYSDSTFQLSHQPVISKSTEQASISDRTFPLARECPQHQTARSMPSPLLLAPSADNKRWNIQKDMSLTESSLIGPRLAEFVPKDGPDNTSDDSHAEQATFVGTGTQILQVTIPESKTSMSTSSVISLSPFSAYSGQARLERALRENNCLKAFIRERYGREAEADANAVVAMQCYE</sequence>
<keyword evidence="1" id="KW-0805">Transcription regulation</keyword>
<dbReference type="CDD" id="cd20683">
    <property type="entry name" value="T-box_Fungi_incertae_sedis"/>
    <property type="match status" value="1"/>
</dbReference>
<dbReference type="GO" id="GO:0045893">
    <property type="term" value="P:positive regulation of DNA-templated transcription"/>
    <property type="evidence" value="ECO:0007669"/>
    <property type="project" value="InterPro"/>
</dbReference>
<dbReference type="GO" id="GO:0000981">
    <property type="term" value="F:DNA-binding transcription factor activity, RNA polymerase II-specific"/>
    <property type="evidence" value="ECO:0007669"/>
    <property type="project" value="TreeGrafter"/>
</dbReference>
<dbReference type="Proteomes" id="UP000703661">
    <property type="component" value="Unassembled WGS sequence"/>
</dbReference>
<gene>
    <name evidence="7" type="ORF">BGZ80_007520</name>
</gene>
<dbReference type="GO" id="GO:0001708">
    <property type="term" value="P:cell fate specification"/>
    <property type="evidence" value="ECO:0007669"/>
    <property type="project" value="TreeGrafter"/>
</dbReference>
<dbReference type="Gene3D" id="2.60.40.820">
    <property type="entry name" value="Transcription factor, T-box"/>
    <property type="match status" value="1"/>
</dbReference>
<dbReference type="GO" id="GO:0000978">
    <property type="term" value="F:RNA polymerase II cis-regulatory region sequence-specific DNA binding"/>
    <property type="evidence" value="ECO:0007669"/>
    <property type="project" value="InterPro"/>
</dbReference>
<evidence type="ECO:0000313" key="7">
    <source>
        <dbReference type="EMBL" id="KAG0018133.1"/>
    </source>
</evidence>
<dbReference type="EMBL" id="JAAAID010000387">
    <property type="protein sequence ID" value="KAG0018133.1"/>
    <property type="molecule type" value="Genomic_DNA"/>
</dbReference>
<dbReference type="Pfam" id="PF00907">
    <property type="entry name" value="T-box"/>
    <property type="match status" value="1"/>
</dbReference>
<feature type="compositionally biased region" description="Low complexity" evidence="5">
    <location>
        <begin position="373"/>
        <end position="389"/>
    </location>
</feature>
<proteinExistence type="predicted"/>
<keyword evidence="4" id="KW-0539">Nucleus</keyword>
<accession>A0A9P6MZH2</accession>
<dbReference type="InterPro" id="IPR036960">
    <property type="entry name" value="T-box_sf"/>
</dbReference>
<feature type="region of interest" description="Disordered" evidence="5">
    <location>
        <begin position="490"/>
        <end position="514"/>
    </location>
</feature>
<dbReference type="SMART" id="SM00425">
    <property type="entry name" value="TBOX"/>
    <property type="match status" value="1"/>
</dbReference>
<evidence type="ECO:0000259" key="6">
    <source>
        <dbReference type="PROSITE" id="PS50252"/>
    </source>
</evidence>
<dbReference type="OrthoDB" id="7442607at2759"/>
<organism evidence="7 8">
    <name type="scientific">Entomortierella chlamydospora</name>
    <dbReference type="NCBI Taxonomy" id="101097"/>
    <lineage>
        <taxon>Eukaryota</taxon>
        <taxon>Fungi</taxon>
        <taxon>Fungi incertae sedis</taxon>
        <taxon>Mucoromycota</taxon>
        <taxon>Mortierellomycotina</taxon>
        <taxon>Mortierellomycetes</taxon>
        <taxon>Mortierellales</taxon>
        <taxon>Mortierellaceae</taxon>
        <taxon>Entomortierella</taxon>
    </lineage>
</organism>
<keyword evidence="3" id="KW-0804">Transcription</keyword>
<feature type="region of interest" description="Disordered" evidence="5">
    <location>
        <begin position="445"/>
        <end position="470"/>
    </location>
</feature>
<name>A0A9P6MZH2_9FUNG</name>
<dbReference type="PANTHER" id="PTHR11267">
    <property type="entry name" value="T-BOX PROTEIN-RELATED"/>
    <property type="match status" value="1"/>
</dbReference>
<feature type="compositionally biased region" description="Basic and acidic residues" evidence="5">
    <location>
        <begin position="1"/>
        <end position="12"/>
    </location>
</feature>
<dbReference type="SUPFAM" id="SSF49417">
    <property type="entry name" value="p53-like transcription factors"/>
    <property type="match status" value="1"/>
</dbReference>
<dbReference type="PANTHER" id="PTHR11267:SF196">
    <property type="entry name" value="T-BOX PROTEIN 30_42-RELATED"/>
    <property type="match status" value="1"/>
</dbReference>
<evidence type="ECO:0000313" key="8">
    <source>
        <dbReference type="Proteomes" id="UP000703661"/>
    </source>
</evidence>
<dbReference type="InterPro" id="IPR008967">
    <property type="entry name" value="p53-like_TF_DNA-bd_sf"/>
</dbReference>
<keyword evidence="8" id="KW-1185">Reference proteome</keyword>
<feature type="region of interest" description="Disordered" evidence="5">
    <location>
        <begin position="1"/>
        <end position="33"/>
    </location>
</feature>
<comment type="caution">
    <text evidence="7">The sequence shown here is derived from an EMBL/GenBank/DDBJ whole genome shotgun (WGS) entry which is preliminary data.</text>
</comment>
<evidence type="ECO:0000256" key="3">
    <source>
        <dbReference type="ARBA" id="ARBA00023163"/>
    </source>
</evidence>
<evidence type="ECO:0000256" key="5">
    <source>
        <dbReference type="SAM" id="MobiDB-lite"/>
    </source>
</evidence>
<dbReference type="PROSITE" id="PS50252">
    <property type="entry name" value="TBOX_3"/>
    <property type="match status" value="1"/>
</dbReference>
<dbReference type="GO" id="GO:0000785">
    <property type="term" value="C:chromatin"/>
    <property type="evidence" value="ECO:0007669"/>
    <property type="project" value="TreeGrafter"/>
</dbReference>
<evidence type="ECO:0000256" key="2">
    <source>
        <dbReference type="ARBA" id="ARBA00023125"/>
    </source>
</evidence>
<keyword evidence="2" id="KW-0238">DNA-binding</keyword>
<feature type="domain" description="T-box" evidence="6">
    <location>
        <begin position="154"/>
        <end position="362"/>
    </location>
</feature>
<feature type="region of interest" description="Disordered" evidence="5">
    <location>
        <begin position="350"/>
        <end position="432"/>
    </location>
</feature>
<evidence type="ECO:0000256" key="1">
    <source>
        <dbReference type="ARBA" id="ARBA00023015"/>
    </source>
</evidence>
<dbReference type="InterPro" id="IPR001699">
    <property type="entry name" value="TF_T-box"/>
</dbReference>
<dbReference type="InterPro" id="IPR046360">
    <property type="entry name" value="T-box_DNA-bd"/>
</dbReference>
<dbReference type="GO" id="GO:0005634">
    <property type="term" value="C:nucleus"/>
    <property type="evidence" value="ECO:0007669"/>
    <property type="project" value="InterPro"/>
</dbReference>
<reference evidence="7" key="1">
    <citation type="journal article" date="2020" name="Fungal Divers.">
        <title>Resolving the Mortierellaceae phylogeny through synthesis of multi-gene phylogenetics and phylogenomics.</title>
        <authorList>
            <person name="Vandepol N."/>
            <person name="Liber J."/>
            <person name="Desiro A."/>
            <person name="Na H."/>
            <person name="Kennedy M."/>
            <person name="Barry K."/>
            <person name="Grigoriev I.V."/>
            <person name="Miller A.N."/>
            <person name="O'Donnell K."/>
            <person name="Stajich J.E."/>
            <person name="Bonito G."/>
        </authorList>
    </citation>
    <scope>NUCLEOTIDE SEQUENCE</scope>
    <source>
        <strain evidence="7">NRRL 2769</strain>
    </source>
</reference>
<feature type="compositionally biased region" description="Acidic residues" evidence="5">
    <location>
        <begin position="404"/>
        <end position="429"/>
    </location>
</feature>
<dbReference type="AlphaFoldDB" id="A0A9P6MZH2"/>
<evidence type="ECO:0000256" key="4">
    <source>
        <dbReference type="ARBA" id="ARBA00023242"/>
    </source>
</evidence>
<feature type="region of interest" description="Disordered" evidence="5">
    <location>
        <begin position="273"/>
        <end position="293"/>
    </location>
</feature>
<protein>
    <recommendedName>
        <fullName evidence="6">T-box domain-containing protein</fullName>
    </recommendedName>
</protein>